<gene>
    <name evidence="5" type="ORF">METZ01_LOCUS634</name>
</gene>
<dbReference type="Pfam" id="PF13416">
    <property type="entry name" value="SBP_bac_8"/>
    <property type="match status" value="1"/>
</dbReference>
<protein>
    <recommendedName>
        <fullName evidence="6">Spermidine/putrescine ABC transporter substrate-binding protein</fullName>
    </recommendedName>
</protein>
<dbReference type="InterPro" id="IPR001188">
    <property type="entry name" value="Sperm_putr-bd"/>
</dbReference>
<dbReference type="InterPro" id="IPR006059">
    <property type="entry name" value="SBP"/>
</dbReference>
<dbReference type="EMBL" id="UINC01000034">
    <property type="protein sequence ID" value="SUZ47780.1"/>
    <property type="molecule type" value="Genomic_DNA"/>
</dbReference>
<dbReference type="PANTHER" id="PTHR30222">
    <property type="entry name" value="SPERMIDINE/PUTRESCINE-BINDING PERIPLASMIC PROTEIN"/>
    <property type="match status" value="1"/>
</dbReference>
<dbReference type="CDD" id="cd13590">
    <property type="entry name" value="PBP2_PotD_PotF_like"/>
    <property type="match status" value="1"/>
</dbReference>
<name>A0A381MZI6_9ZZZZ</name>
<sequence>MKKINILKYPTRRSFVSGLALFIAGISVSPKKVFPQSQEAPDISLNLVRPKNYLPRNTISKISSALSIPIKDKMYEGKKNNIEEDFDIFIGRNDIIETAIEAGKLSEIDNSLIPNRSFINEQFLNSFYDPGRKYSIPLTWGGLGIIYRKDKFDEPPNSWRWLLDSDKYSGKIALIGEGRTLIQIALKYMGMSLNTNDPMWINQAEKLLKRQKEHIKDFGNNNGISLLTSGEVDLAISSNEEAAKVISANNDIGFVFPREGSLIWEDAICIAKSSNKKESAHYFINSLLDAKIGKNIAEENSLATSNMMALDISSESYKNDGLIFPNDQIIERYEDTSNILGFDYEMMIDEMWENIKDA</sequence>
<evidence type="ECO:0008006" key="6">
    <source>
        <dbReference type="Google" id="ProtNLM"/>
    </source>
</evidence>
<evidence type="ECO:0000256" key="4">
    <source>
        <dbReference type="ARBA" id="ARBA00022764"/>
    </source>
</evidence>
<evidence type="ECO:0000256" key="2">
    <source>
        <dbReference type="ARBA" id="ARBA00022448"/>
    </source>
</evidence>
<dbReference type="SUPFAM" id="SSF53850">
    <property type="entry name" value="Periplasmic binding protein-like II"/>
    <property type="match status" value="1"/>
</dbReference>
<keyword evidence="2" id="KW-0813">Transport</keyword>
<proteinExistence type="predicted"/>
<accession>A0A381MZI6</accession>
<dbReference type="GO" id="GO:0019808">
    <property type="term" value="F:polyamine binding"/>
    <property type="evidence" value="ECO:0007669"/>
    <property type="project" value="InterPro"/>
</dbReference>
<dbReference type="GO" id="GO:0042597">
    <property type="term" value="C:periplasmic space"/>
    <property type="evidence" value="ECO:0007669"/>
    <property type="project" value="UniProtKB-SubCell"/>
</dbReference>
<dbReference type="AlphaFoldDB" id="A0A381MZI6"/>
<evidence type="ECO:0000313" key="5">
    <source>
        <dbReference type="EMBL" id="SUZ47780.1"/>
    </source>
</evidence>
<dbReference type="PANTHER" id="PTHR30222:SF17">
    <property type="entry name" value="SPERMIDINE_PUTRESCINE-BINDING PERIPLASMIC PROTEIN"/>
    <property type="match status" value="1"/>
</dbReference>
<comment type="subcellular location">
    <subcellularLocation>
        <location evidence="1">Periplasm</location>
    </subcellularLocation>
</comment>
<reference evidence="5" key="1">
    <citation type="submission" date="2018-05" db="EMBL/GenBank/DDBJ databases">
        <authorList>
            <person name="Lanie J.A."/>
            <person name="Ng W.-L."/>
            <person name="Kazmierczak K.M."/>
            <person name="Andrzejewski T.M."/>
            <person name="Davidsen T.M."/>
            <person name="Wayne K.J."/>
            <person name="Tettelin H."/>
            <person name="Glass J.I."/>
            <person name="Rusch D."/>
            <person name="Podicherti R."/>
            <person name="Tsui H.-C.T."/>
            <person name="Winkler M.E."/>
        </authorList>
    </citation>
    <scope>NUCLEOTIDE SEQUENCE</scope>
</reference>
<organism evidence="5">
    <name type="scientific">marine metagenome</name>
    <dbReference type="NCBI Taxonomy" id="408172"/>
    <lineage>
        <taxon>unclassified sequences</taxon>
        <taxon>metagenomes</taxon>
        <taxon>ecological metagenomes</taxon>
    </lineage>
</organism>
<keyword evidence="3" id="KW-0732">Signal</keyword>
<dbReference type="GO" id="GO:0015846">
    <property type="term" value="P:polyamine transport"/>
    <property type="evidence" value="ECO:0007669"/>
    <property type="project" value="InterPro"/>
</dbReference>
<keyword evidence="4" id="KW-0574">Periplasm</keyword>
<dbReference type="PRINTS" id="PR00909">
    <property type="entry name" value="SPERMDNBNDNG"/>
</dbReference>
<evidence type="ECO:0000256" key="1">
    <source>
        <dbReference type="ARBA" id="ARBA00004418"/>
    </source>
</evidence>
<dbReference type="Gene3D" id="3.40.190.10">
    <property type="entry name" value="Periplasmic binding protein-like II"/>
    <property type="match status" value="2"/>
</dbReference>
<evidence type="ECO:0000256" key="3">
    <source>
        <dbReference type="ARBA" id="ARBA00022729"/>
    </source>
</evidence>